<feature type="chain" id="PRO_5037563728" description="Outer membrane protein beta-barrel domain-containing protein" evidence="1">
    <location>
        <begin position="19"/>
        <end position="271"/>
    </location>
</feature>
<dbReference type="EMBL" id="JACRUL010000036">
    <property type="protein sequence ID" value="MBC5845382.1"/>
    <property type="molecule type" value="Genomic_DNA"/>
</dbReference>
<accession>A0A923SG56</accession>
<keyword evidence="3" id="KW-1185">Reference proteome</keyword>
<proteinExistence type="predicted"/>
<sequence length="271" mass="29975">MKKYILLFSLLGLQFANAQGPWTKEKGKAYVQLGVSGLFYNQAQIDGNKVAIDGDYSDVTTQLYSEYGITNNLEALLVIPMKFASYTGTTSNTTQNLSGLGNITLGLKYKLYDKDWKISTGLQFQANTSKFDSSTGLSTDFDASSFIPYVSAGSSAGKWYYFANVGYGYMTNDYSDYFKMGAEVGYQIIPKGHLIFALDTKNPVAKESAFANNNNRWPSYLDRQTYNAVGLKFNYEFIQNKYGANFSTFGAFGNNNAPLAPSINLAVYAKL</sequence>
<dbReference type="RefSeq" id="WP_187019844.1">
    <property type="nucleotide sequence ID" value="NZ_JACRUK010000037.1"/>
</dbReference>
<dbReference type="Proteomes" id="UP000641454">
    <property type="component" value="Unassembled WGS sequence"/>
</dbReference>
<reference evidence="2 3" key="1">
    <citation type="submission" date="2020-08" db="EMBL/GenBank/DDBJ databases">
        <title>Description of novel Flavobacterium F-392 isolate.</title>
        <authorList>
            <person name="Saticioglu I.B."/>
            <person name="Duman M."/>
            <person name="Altun S."/>
        </authorList>
    </citation>
    <scope>NUCLEOTIDE SEQUENCE [LARGE SCALE GENOMIC DNA]</scope>
    <source>
        <strain evidence="2 3">F-392</strain>
    </source>
</reference>
<evidence type="ECO:0000256" key="1">
    <source>
        <dbReference type="SAM" id="SignalP"/>
    </source>
</evidence>
<comment type="caution">
    <text evidence="2">The sequence shown here is derived from an EMBL/GenBank/DDBJ whole genome shotgun (WGS) entry which is preliminary data.</text>
</comment>
<gene>
    <name evidence="2" type="ORF">H8R25_13155</name>
</gene>
<protein>
    <recommendedName>
        <fullName evidence="4">Outer membrane protein beta-barrel domain-containing protein</fullName>
    </recommendedName>
</protein>
<evidence type="ECO:0008006" key="4">
    <source>
        <dbReference type="Google" id="ProtNLM"/>
    </source>
</evidence>
<evidence type="ECO:0000313" key="3">
    <source>
        <dbReference type="Proteomes" id="UP000641454"/>
    </source>
</evidence>
<organism evidence="2 3">
    <name type="scientific">Flavobacterium muglaense</name>
    <dbReference type="NCBI Taxonomy" id="2764716"/>
    <lineage>
        <taxon>Bacteria</taxon>
        <taxon>Pseudomonadati</taxon>
        <taxon>Bacteroidota</taxon>
        <taxon>Flavobacteriia</taxon>
        <taxon>Flavobacteriales</taxon>
        <taxon>Flavobacteriaceae</taxon>
        <taxon>Flavobacterium</taxon>
    </lineage>
</organism>
<keyword evidence="1" id="KW-0732">Signal</keyword>
<name>A0A923SG56_9FLAO</name>
<feature type="signal peptide" evidence="1">
    <location>
        <begin position="1"/>
        <end position="18"/>
    </location>
</feature>
<evidence type="ECO:0000313" key="2">
    <source>
        <dbReference type="EMBL" id="MBC5845382.1"/>
    </source>
</evidence>
<dbReference type="AlphaFoldDB" id="A0A923SG56"/>